<evidence type="ECO:0000313" key="4">
    <source>
        <dbReference type="Proteomes" id="UP001310022"/>
    </source>
</evidence>
<reference evidence="3 4" key="1">
    <citation type="submission" date="2021-12" db="EMBL/GenBank/DDBJ databases">
        <title>Genome sequencing of bacteria with rrn-lacking chromosome and rrn-plasmid.</title>
        <authorList>
            <person name="Anda M."/>
            <person name="Iwasaki W."/>
        </authorList>
    </citation>
    <scope>NUCLEOTIDE SEQUENCE [LARGE SCALE GENOMIC DNA]</scope>
    <source>
        <strain evidence="3 4">NBRC 15940</strain>
    </source>
</reference>
<proteinExistence type="predicted"/>
<evidence type="ECO:0000313" key="3">
    <source>
        <dbReference type="EMBL" id="GJM63599.1"/>
    </source>
</evidence>
<dbReference type="InterPro" id="IPR013378">
    <property type="entry name" value="InlB-like_B-rpt"/>
</dbReference>
<feature type="signal peptide" evidence="2">
    <location>
        <begin position="1"/>
        <end position="21"/>
    </location>
</feature>
<sequence>MKYLQRSLVLFFAFLISCAQQEEALPTFEVVFKSMGGTEVAAQYVTSGEMAEQPADPELEENIFQGWFLGETAYDFSNPVSENITLTAKWEGKTYLVAFDTQQDFLIDDVEVVSGALVEAPVLEEVDGYKFNAWMLDNQPYDFTQAVRQDIALIADWVAVYTVSFDTGHEGVEVDPQEIEEDELALLPAAPEVEGYTFTGWFLGDEAFDFNTPIQSNLTLTAAWEMNDGATTVIYDDISRASFEDLAMGEHILVKADIHFMMRGWAWGSEVYLVDDQGNSSKDFYGHSDFGMFSFPLRESDGFEFEKEYVFDLVKDIYMSSPQMGFGHNRADGYNGSRWIGECRYGIEYFDDVLRGNLKEVNADAGVVTIVIGDDQSIIIEDMSDAEITALEKKIGENVFVNVISTETGYASILKAGKPQVYNTFNNK</sequence>
<dbReference type="RefSeq" id="WP_338238746.1">
    <property type="nucleotide sequence ID" value="NZ_BQKE01000003.1"/>
</dbReference>
<keyword evidence="4" id="KW-1185">Reference proteome</keyword>
<dbReference type="Proteomes" id="UP001310022">
    <property type="component" value="Unassembled WGS sequence"/>
</dbReference>
<dbReference type="GO" id="GO:0030313">
    <property type="term" value="C:cell envelope"/>
    <property type="evidence" value="ECO:0007669"/>
    <property type="project" value="UniProtKB-SubCell"/>
</dbReference>
<dbReference type="PROSITE" id="PS51257">
    <property type="entry name" value="PROKAR_LIPOPROTEIN"/>
    <property type="match status" value="1"/>
</dbReference>
<name>A0AAN4W0S9_9BACT</name>
<evidence type="ECO:0000256" key="1">
    <source>
        <dbReference type="ARBA" id="ARBA00004196"/>
    </source>
</evidence>
<feature type="chain" id="PRO_5043048269" description="InlB B-repeat-containing protein" evidence="2">
    <location>
        <begin position="22"/>
        <end position="428"/>
    </location>
</feature>
<evidence type="ECO:0000256" key="2">
    <source>
        <dbReference type="SAM" id="SignalP"/>
    </source>
</evidence>
<keyword evidence="2" id="KW-0732">Signal</keyword>
<gene>
    <name evidence="3" type="ORF">PEDI_41510</name>
</gene>
<evidence type="ECO:0008006" key="5">
    <source>
        <dbReference type="Google" id="ProtNLM"/>
    </source>
</evidence>
<dbReference type="NCBIfam" id="TIGR02543">
    <property type="entry name" value="List_Bact_rpt"/>
    <property type="match status" value="1"/>
</dbReference>
<dbReference type="EMBL" id="BQKE01000003">
    <property type="protein sequence ID" value="GJM63599.1"/>
    <property type="molecule type" value="Genomic_DNA"/>
</dbReference>
<dbReference type="AlphaFoldDB" id="A0AAN4W0S9"/>
<dbReference type="Gene3D" id="2.60.40.4270">
    <property type="entry name" value="Listeria-Bacteroides repeat domain"/>
    <property type="match status" value="2"/>
</dbReference>
<organism evidence="3 4">
    <name type="scientific">Persicobacter diffluens</name>
    <dbReference type="NCBI Taxonomy" id="981"/>
    <lineage>
        <taxon>Bacteria</taxon>
        <taxon>Pseudomonadati</taxon>
        <taxon>Bacteroidota</taxon>
        <taxon>Cytophagia</taxon>
        <taxon>Cytophagales</taxon>
        <taxon>Persicobacteraceae</taxon>
        <taxon>Persicobacter</taxon>
    </lineage>
</organism>
<protein>
    <recommendedName>
        <fullName evidence="5">InlB B-repeat-containing protein</fullName>
    </recommendedName>
</protein>
<comment type="caution">
    <text evidence="3">The sequence shown here is derived from an EMBL/GenBank/DDBJ whole genome shotgun (WGS) entry which is preliminary data.</text>
</comment>
<dbReference type="Pfam" id="PF09479">
    <property type="entry name" value="Flg_new"/>
    <property type="match status" value="3"/>
</dbReference>
<accession>A0AAN4W0S9</accession>
<dbReference type="InterPro" id="IPR042229">
    <property type="entry name" value="Listeria/Bacterioides_rpt_sf"/>
</dbReference>
<comment type="subcellular location">
    <subcellularLocation>
        <location evidence="1">Cell envelope</location>
    </subcellularLocation>
</comment>